<reference evidence="1 2" key="1">
    <citation type="submission" date="2021-06" db="EMBL/GenBank/DDBJ databases">
        <authorList>
            <person name="Palmer J.M."/>
        </authorList>
    </citation>
    <scope>NUCLEOTIDE SEQUENCE [LARGE SCALE GENOMIC DNA]</scope>
    <source>
        <strain evidence="1 2">GA_2019</strain>
        <tissue evidence="1">Muscle</tissue>
    </source>
</reference>
<evidence type="ECO:0000313" key="1">
    <source>
        <dbReference type="EMBL" id="MEQ2159106.1"/>
    </source>
</evidence>
<gene>
    <name evidence="1" type="ORF">GOODEAATRI_019167</name>
</gene>
<dbReference type="EMBL" id="JAHRIO010001682">
    <property type="protein sequence ID" value="MEQ2159106.1"/>
    <property type="molecule type" value="Genomic_DNA"/>
</dbReference>
<dbReference type="Proteomes" id="UP001476798">
    <property type="component" value="Unassembled WGS sequence"/>
</dbReference>
<sequence>MLKSSAQEGELGALSTIPDWVPTTKVLTCRQFPLTPPPIAHRLVLLNSVHLVKPLLIFSFQTTGQVITLQHFKLLTTLLWHLLVLVSGNKPSHFRDATSAP</sequence>
<evidence type="ECO:0000313" key="2">
    <source>
        <dbReference type="Proteomes" id="UP001476798"/>
    </source>
</evidence>
<accession>A0ABV0MJ19</accession>
<proteinExistence type="predicted"/>
<name>A0ABV0MJ19_9TELE</name>
<organism evidence="1 2">
    <name type="scientific">Goodea atripinnis</name>
    <dbReference type="NCBI Taxonomy" id="208336"/>
    <lineage>
        <taxon>Eukaryota</taxon>
        <taxon>Metazoa</taxon>
        <taxon>Chordata</taxon>
        <taxon>Craniata</taxon>
        <taxon>Vertebrata</taxon>
        <taxon>Euteleostomi</taxon>
        <taxon>Actinopterygii</taxon>
        <taxon>Neopterygii</taxon>
        <taxon>Teleostei</taxon>
        <taxon>Neoteleostei</taxon>
        <taxon>Acanthomorphata</taxon>
        <taxon>Ovalentaria</taxon>
        <taxon>Atherinomorphae</taxon>
        <taxon>Cyprinodontiformes</taxon>
        <taxon>Goodeidae</taxon>
        <taxon>Goodea</taxon>
    </lineage>
</organism>
<keyword evidence="2" id="KW-1185">Reference proteome</keyword>
<protein>
    <submittedName>
        <fullName evidence="1">Uncharacterized protein</fullName>
    </submittedName>
</protein>
<comment type="caution">
    <text evidence="1">The sequence shown here is derived from an EMBL/GenBank/DDBJ whole genome shotgun (WGS) entry which is preliminary data.</text>
</comment>